<proteinExistence type="predicted"/>
<comment type="caution">
    <text evidence="2">The sequence shown here is derived from an EMBL/GenBank/DDBJ whole genome shotgun (WGS) entry which is preliminary data.</text>
</comment>
<organism evidence="2 3">
    <name type="scientific">Batillaria attramentaria</name>
    <dbReference type="NCBI Taxonomy" id="370345"/>
    <lineage>
        <taxon>Eukaryota</taxon>
        <taxon>Metazoa</taxon>
        <taxon>Spiralia</taxon>
        <taxon>Lophotrochozoa</taxon>
        <taxon>Mollusca</taxon>
        <taxon>Gastropoda</taxon>
        <taxon>Caenogastropoda</taxon>
        <taxon>Sorbeoconcha</taxon>
        <taxon>Cerithioidea</taxon>
        <taxon>Batillariidae</taxon>
        <taxon>Batillaria</taxon>
    </lineage>
</organism>
<accession>A0ABD0KAF9</accession>
<keyword evidence="3" id="KW-1185">Reference proteome</keyword>
<reference evidence="2 3" key="1">
    <citation type="journal article" date="2023" name="Sci. Data">
        <title>Genome assembly of the Korean intertidal mud-creeper Batillaria attramentaria.</title>
        <authorList>
            <person name="Patra A.K."/>
            <person name="Ho P.T."/>
            <person name="Jun S."/>
            <person name="Lee S.J."/>
            <person name="Kim Y."/>
            <person name="Won Y.J."/>
        </authorList>
    </citation>
    <scope>NUCLEOTIDE SEQUENCE [LARGE SCALE GENOMIC DNA]</scope>
    <source>
        <strain evidence="2">Wonlab-2016</strain>
    </source>
</reference>
<name>A0ABD0KAF9_9CAEN</name>
<gene>
    <name evidence="2" type="ORF">BaRGS_00024595</name>
</gene>
<protein>
    <submittedName>
        <fullName evidence="2">Uncharacterized protein</fullName>
    </submittedName>
</protein>
<evidence type="ECO:0000313" key="2">
    <source>
        <dbReference type="EMBL" id="KAK7484106.1"/>
    </source>
</evidence>
<feature type="region of interest" description="Disordered" evidence="1">
    <location>
        <begin position="61"/>
        <end position="84"/>
    </location>
</feature>
<sequence>MRKVKIYPGFSDSILQALWEKVASMPKGGNVVLTPQRLSKASKSQLTDPIAASKQFAVPKSTLRDHAKGSSTLGEKAGRQTSIPKEVEDEIVEKVKSASAAVVFTVVFTL</sequence>
<dbReference type="EMBL" id="JACVVK020000215">
    <property type="protein sequence ID" value="KAK7484106.1"/>
    <property type="molecule type" value="Genomic_DNA"/>
</dbReference>
<evidence type="ECO:0000256" key="1">
    <source>
        <dbReference type="SAM" id="MobiDB-lite"/>
    </source>
</evidence>
<evidence type="ECO:0000313" key="3">
    <source>
        <dbReference type="Proteomes" id="UP001519460"/>
    </source>
</evidence>
<dbReference type="Proteomes" id="UP001519460">
    <property type="component" value="Unassembled WGS sequence"/>
</dbReference>
<feature type="compositionally biased region" description="Polar residues" evidence="1">
    <location>
        <begin position="69"/>
        <end position="83"/>
    </location>
</feature>
<dbReference type="AlphaFoldDB" id="A0ABD0KAF9"/>